<protein>
    <submittedName>
        <fullName evidence="1">Uncharacterized protein</fullName>
    </submittedName>
</protein>
<name>A0A0F9HE71_9ZZZZ</name>
<reference evidence="1" key="1">
    <citation type="journal article" date="2015" name="Nature">
        <title>Complex archaea that bridge the gap between prokaryotes and eukaryotes.</title>
        <authorList>
            <person name="Spang A."/>
            <person name="Saw J.H."/>
            <person name="Jorgensen S.L."/>
            <person name="Zaremba-Niedzwiedzka K."/>
            <person name="Martijn J."/>
            <person name="Lind A.E."/>
            <person name="van Eijk R."/>
            <person name="Schleper C."/>
            <person name="Guy L."/>
            <person name="Ettema T.J."/>
        </authorList>
    </citation>
    <scope>NUCLEOTIDE SEQUENCE</scope>
</reference>
<evidence type="ECO:0000313" key="1">
    <source>
        <dbReference type="EMBL" id="KKM13716.1"/>
    </source>
</evidence>
<organism evidence="1">
    <name type="scientific">marine sediment metagenome</name>
    <dbReference type="NCBI Taxonomy" id="412755"/>
    <lineage>
        <taxon>unclassified sequences</taxon>
        <taxon>metagenomes</taxon>
        <taxon>ecological metagenomes</taxon>
    </lineage>
</organism>
<proteinExistence type="predicted"/>
<accession>A0A0F9HE71</accession>
<sequence length="42" mass="4870">MAQEALWGDVESRRWHKRPAAVQAFNPRLMAFKNAIVGRFGR</sequence>
<comment type="caution">
    <text evidence="1">The sequence shown here is derived from an EMBL/GenBank/DDBJ whole genome shotgun (WGS) entry which is preliminary data.</text>
</comment>
<gene>
    <name evidence="1" type="ORF">LCGC14_1713370</name>
</gene>
<dbReference type="AlphaFoldDB" id="A0A0F9HE71"/>
<dbReference type="EMBL" id="LAZR01015318">
    <property type="protein sequence ID" value="KKM13716.1"/>
    <property type="molecule type" value="Genomic_DNA"/>
</dbReference>